<dbReference type="RefSeq" id="WP_285231708.1">
    <property type="nucleotide sequence ID" value="NZ_CP116346.1"/>
</dbReference>
<keyword evidence="3" id="KW-1185">Reference proteome</keyword>
<evidence type="ECO:0000259" key="1">
    <source>
        <dbReference type="Pfam" id="PF14588"/>
    </source>
</evidence>
<proteinExistence type="predicted"/>
<dbReference type="PANTHER" id="PTHR43760:SF1">
    <property type="entry name" value="ENDORIBONUCLEASE L-PSP_CHORISMATE MUTASE-LIKE DOMAIN-CONTAINING PROTEIN"/>
    <property type="match status" value="1"/>
</dbReference>
<dbReference type="SUPFAM" id="SSF55298">
    <property type="entry name" value="YjgF-like"/>
    <property type="match status" value="1"/>
</dbReference>
<sequence>MSADQRILELGIALGAGSAPAGNYAAAVQTGDLLFLSGKAPQALDGQVPKGRLGREYDTAQGYALARSACIELLAAIRAELGSLDRVARVVDLQGSLNTTPEFEDHAQVLDGASDLLAQVFGAAGMHARSVIGVASLRKGLPLTLKAIVEVRRQP</sequence>
<dbReference type="KEGG" id="pais:PFX98_17175"/>
<protein>
    <submittedName>
        <fullName evidence="2">RidA family protein</fullName>
    </submittedName>
</protein>
<dbReference type="Gene3D" id="3.30.1330.40">
    <property type="entry name" value="RutC-like"/>
    <property type="match status" value="1"/>
</dbReference>
<reference evidence="2" key="1">
    <citation type="submission" date="2023-01" db="EMBL/GenBank/DDBJ databases">
        <title>Whole genome sequence of Paucibacter sp. S2-9 isolated from pond sediment.</title>
        <authorList>
            <person name="Jung J.Y."/>
        </authorList>
    </citation>
    <scope>NUCLEOTIDE SEQUENCE</scope>
    <source>
        <strain evidence="2">S2-9</strain>
    </source>
</reference>
<dbReference type="EMBL" id="CP116346">
    <property type="protein sequence ID" value="WIT10635.1"/>
    <property type="molecule type" value="Genomic_DNA"/>
</dbReference>
<dbReference type="PANTHER" id="PTHR43760">
    <property type="entry name" value="ENDORIBONUCLEASE-RELATED"/>
    <property type="match status" value="1"/>
</dbReference>
<dbReference type="Proteomes" id="UP001177769">
    <property type="component" value="Chromosome"/>
</dbReference>
<evidence type="ECO:0000313" key="2">
    <source>
        <dbReference type="EMBL" id="WIT10635.1"/>
    </source>
</evidence>
<dbReference type="Pfam" id="PF14588">
    <property type="entry name" value="YjgF_endoribonc"/>
    <property type="match status" value="1"/>
</dbReference>
<accession>A0AA95N8P0</accession>
<feature type="domain" description="Endoribonuclease L-PSP/chorismate mutase-like" evidence="1">
    <location>
        <begin position="6"/>
        <end position="132"/>
    </location>
</feature>
<dbReference type="AlphaFoldDB" id="A0AA95N8P0"/>
<name>A0AA95N8P0_9BURK</name>
<gene>
    <name evidence="2" type="ORF">PFX98_17175</name>
</gene>
<dbReference type="InterPro" id="IPR035959">
    <property type="entry name" value="RutC-like_sf"/>
</dbReference>
<evidence type="ECO:0000313" key="3">
    <source>
        <dbReference type="Proteomes" id="UP001177769"/>
    </source>
</evidence>
<dbReference type="InterPro" id="IPR013813">
    <property type="entry name" value="Endoribo_LPSP/chorism_mut-like"/>
</dbReference>
<organism evidence="2 3">
    <name type="scientific">Paucibacter sediminis</name>
    <dbReference type="NCBI Taxonomy" id="3019553"/>
    <lineage>
        <taxon>Bacteria</taxon>
        <taxon>Pseudomonadati</taxon>
        <taxon>Pseudomonadota</taxon>
        <taxon>Betaproteobacteria</taxon>
        <taxon>Burkholderiales</taxon>
        <taxon>Sphaerotilaceae</taxon>
        <taxon>Roseateles</taxon>
    </lineage>
</organism>
<dbReference type="CDD" id="cd02199">
    <property type="entry name" value="YjgF_YER057c_UK114_like_1"/>
    <property type="match status" value="1"/>
</dbReference>